<evidence type="ECO:0000256" key="2">
    <source>
        <dbReference type="SAM" id="MobiDB-lite"/>
    </source>
</evidence>
<dbReference type="SUPFAM" id="SSF56815">
    <property type="entry name" value="Sec1/munc18-like (SM) proteins"/>
    <property type="match status" value="1"/>
</dbReference>
<evidence type="ECO:0000313" key="4">
    <source>
        <dbReference type="Proteomes" id="UP000809789"/>
    </source>
</evidence>
<dbReference type="InterPro" id="IPR043127">
    <property type="entry name" value="Sec-1-like_dom3a"/>
</dbReference>
<dbReference type="Gene3D" id="1.25.40.850">
    <property type="match status" value="1"/>
</dbReference>
<dbReference type="InterPro" id="IPR027482">
    <property type="entry name" value="Sec1-like_dom2"/>
</dbReference>
<protein>
    <recommendedName>
        <fullName evidence="5">Sec1-like protein</fullName>
    </recommendedName>
</protein>
<feature type="region of interest" description="Disordered" evidence="2">
    <location>
        <begin position="599"/>
        <end position="637"/>
    </location>
</feature>
<dbReference type="OrthoDB" id="10262287at2759"/>
<accession>A0A8K0L398</accession>
<dbReference type="AlphaFoldDB" id="A0A8K0L398"/>
<evidence type="ECO:0000256" key="1">
    <source>
        <dbReference type="ARBA" id="ARBA00009884"/>
    </source>
</evidence>
<dbReference type="InterPro" id="IPR001619">
    <property type="entry name" value="Sec1-like"/>
</dbReference>
<feature type="region of interest" description="Disordered" evidence="2">
    <location>
        <begin position="280"/>
        <end position="301"/>
    </location>
</feature>
<dbReference type="PANTHER" id="PTHR11679">
    <property type="entry name" value="VESICLE PROTEIN SORTING-ASSOCIATED"/>
    <property type="match status" value="1"/>
</dbReference>
<dbReference type="Gene3D" id="3.40.50.2060">
    <property type="match status" value="1"/>
</dbReference>
<sequence>MAPHVNVDTQEITEKSRRELLRLLESVRGKKSLVIQKSLLGPIGLFTKFSTLQEYGVEKLFVLENRNVETSLKNVVFLARGEKPKEVQAVADAIKQIRKDSQTDHDFSIIWVPRRTLLSDRILEENGVLGEAAILSCPLYFIALEPDLLSLELDDATSDIYMMNDPTSIYLSAQAIMNIQKRSGLIPRILGKGDNAKRLADLLVKLRAEEDVTSSITPSPGFLSAFGSVPSATIDSLIIIDREVDYPTPLLTQLTYAGLLDETFRIQYNTLEASTAIVGAGPAANSSQPSSDTPLKRKVPLDSSDPLYPSLRDLNFALLGPHLNTRARNLAANYESRHRTDASISDLKSFVSKLPSYQAEQASLKIHTGLAEEILKSTRTPTFSTTLEIQQTFIASGDSASSTLHEKLESLIAQSVPLPTILRLLSLESTLTGGLRSRDLDSFKRLILQGYGYQHLLTFSSLEKHGLLTPRQGGNTGYLNPMAASSVRKVTDYAAVRKSLKLLVDDVDEEAQSDPSYVYSGYAPLSVRLVQCALQRNWGPAADGAGPGAAQRGRPLLGRGGEDTGPATQVSMSGQGWKGYEDVLARIKGATVDVVQKGTDEGASKARQTLMGSGSGTGAGGTPVATPVVNGSGGLGRGKEGRTVTSIVFFLGGVTYAEVAALRLVGRKISEGRGGENRRLVVATTGVITGDRLVGGAIEEGTLGD</sequence>
<dbReference type="Pfam" id="PF00995">
    <property type="entry name" value="Sec1"/>
    <property type="match status" value="1"/>
</dbReference>
<feature type="compositionally biased region" description="Low complexity" evidence="2">
    <location>
        <begin position="541"/>
        <end position="555"/>
    </location>
</feature>
<dbReference type="Proteomes" id="UP000809789">
    <property type="component" value="Unassembled WGS sequence"/>
</dbReference>
<comment type="similarity">
    <text evidence="1">Belongs to the STXBP/unc-18/SEC1 family.</text>
</comment>
<name>A0A8K0L398_9PEZI</name>
<dbReference type="GO" id="GO:0016192">
    <property type="term" value="P:vesicle-mediated transport"/>
    <property type="evidence" value="ECO:0007669"/>
    <property type="project" value="InterPro"/>
</dbReference>
<evidence type="ECO:0000313" key="3">
    <source>
        <dbReference type="EMBL" id="KAG8627408.1"/>
    </source>
</evidence>
<dbReference type="Gene3D" id="3.90.830.10">
    <property type="entry name" value="Syntaxin Binding Protein 1, Chain A, domain 2"/>
    <property type="match status" value="1"/>
</dbReference>
<dbReference type="InterPro" id="IPR043155">
    <property type="entry name" value="VPS33_dom3b"/>
</dbReference>
<gene>
    <name evidence="3" type="ORF">KVT40_004891</name>
</gene>
<feature type="compositionally biased region" description="Polar residues" evidence="2">
    <location>
        <begin position="284"/>
        <end position="293"/>
    </location>
</feature>
<dbReference type="Gene3D" id="3.40.50.1910">
    <property type="match status" value="1"/>
</dbReference>
<dbReference type="InterPro" id="IPR036045">
    <property type="entry name" value="Sec1-like_sf"/>
</dbReference>
<evidence type="ECO:0008006" key="5">
    <source>
        <dbReference type="Google" id="ProtNLM"/>
    </source>
</evidence>
<organism evidence="3 4">
    <name type="scientific">Elsinoe batatas</name>
    <dbReference type="NCBI Taxonomy" id="2601811"/>
    <lineage>
        <taxon>Eukaryota</taxon>
        <taxon>Fungi</taxon>
        <taxon>Dikarya</taxon>
        <taxon>Ascomycota</taxon>
        <taxon>Pezizomycotina</taxon>
        <taxon>Dothideomycetes</taxon>
        <taxon>Dothideomycetidae</taxon>
        <taxon>Myriangiales</taxon>
        <taxon>Elsinoaceae</taxon>
        <taxon>Elsinoe</taxon>
    </lineage>
</organism>
<proteinExistence type="inferred from homology"/>
<dbReference type="InterPro" id="IPR043154">
    <property type="entry name" value="Sec-1-like_dom1"/>
</dbReference>
<comment type="caution">
    <text evidence="3">The sequence shown here is derived from an EMBL/GenBank/DDBJ whole genome shotgun (WGS) entry which is preliminary data.</text>
</comment>
<keyword evidence="4" id="KW-1185">Reference proteome</keyword>
<feature type="region of interest" description="Disordered" evidence="2">
    <location>
        <begin position="541"/>
        <end position="572"/>
    </location>
</feature>
<reference evidence="3" key="1">
    <citation type="submission" date="2021-07" db="EMBL/GenBank/DDBJ databases">
        <title>Elsinoe batatas strain:CRI-CJ2 Genome sequencing and assembly.</title>
        <authorList>
            <person name="Huang L."/>
        </authorList>
    </citation>
    <scope>NUCLEOTIDE SEQUENCE</scope>
    <source>
        <strain evidence="3">CRI-CJ2</strain>
    </source>
</reference>
<dbReference type="EMBL" id="JAESVG020000005">
    <property type="protein sequence ID" value="KAG8627408.1"/>
    <property type="molecule type" value="Genomic_DNA"/>
</dbReference>